<dbReference type="Gene3D" id="2.20.28.100">
    <property type="entry name" value="Desulphoferrodoxin, N-terminal domain"/>
    <property type="match status" value="1"/>
</dbReference>
<dbReference type="NCBIfam" id="TIGR00319">
    <property type="entry name" value="desulf_FeS4"/>
    <property type="match status" value="1"/>
</dbReference>
<feature type="binding site" evidence="12">
    <location>
        <position position="30"/>
    </location>
    <ligand>
        <name>Fe cation</name>
        <dbReference type="ChEBI" id="CHEBI:24875"/>
        <label>1</label>
    </ligand>
</feature>
<keyword evidence="6 12" id="KW-0479">Metal-binding</keyword>
<evidence type="ECO:0000256" key="6">
    <source>
        <dbReference type="ARBA" id="ARBA00022723"/>
    </source>
</evidence>
<evidence type="ECO:0000256" key="7">
    <source>
        <dbReference type="ARBA" id="ARBA00022982"/>
    </source>
</evidence>
<feature type="domain" description="Desulfoferrodoxin ferrous iron-binding" evidence="13">
    <location>
        <begin position="42"/>
        <end position="125"/>
    </location>
</feature>
<feature type="binding site" evidence="12">
    <location>
        <position position="29"/>
    </location>
    <ligand>
        <name>Fe cation</name>
        <dbReference type="ChEBI" id="CHEBI:24875"/>
        <label>1</label>
    </ligand>
</feature>
<dbReference type="EC" id="1.15.1.2" evidence="3"/>
<evidence type="ECO:0000313" key="15">
    <source>
        <dbReference type="EMBL" id="EDO61617.1"/>
    </source>
</evidence>
<dbReference type="eggNOG" id="COG2033">
    <property type="taxonomic scope" value="Bacteria"/>
</dbReference>
<evidence type="ECO:0000313" key="18">
    <source>
        <dbReference type="Proteomes" id="UP000220611"/>
    </source>
</evidence>
<feature type="domain" description="Desulfoferrodoxin N-terminal" evidence="14">
    <location>
        <begin position="2"/>
        <end position="36"/>
    </location>
</feature>
<comment type="similarity">
    <text evidence="2">Belongs to the desulfoferrodoxin family.</text>
</comment>
<feature type="binding site" evidence="12">
    <location>
        <position position="13"/>
    </location>
    <ligand>
        <name>Fe cation</name>
        <dbReference type="ChEBI" id="CHEBI:24875"/>
        <label>1</label>
    </ligand>
</feature>
<reference evidence="15 17" key="1">
    <citation type="submission" date="2007-08" db="EMBL/GenBank/DDBJ databases">
        <title>Draft genome sequence of Clostridium leptum (DSM 753).</title>
        <authorList>
            <person name="Sudarsanam P."/>
            <person name="Ley R."/>
            <person name="Guruge J."/>
            <person name="Turnbaugh P.J."/>
            <person name="Mahowald M."/>
            <person name="Liep D."/>
            <person name="Gordon J."/>
        </authorList>
    </citation>
    <scope>NUCLEOTIDE SEQUENCE [LARGE SCALE GENOMIC DNA]</scope>
    <source>
        <strain evidence="15 17">DSM 753</strain>
    </source>
</reference>
<evidence type="ECO:0000256" key="4">
    <source>
        <dbReference type="ARBA" id="ARBA00014839"/>
    </source>
</evidence>
<accession>A7VTX1</accession>
<comment type="cofactor">
    <cofactor evidence="1">
        <name>Cu(2+)</name>
        <dbReference type="ChEBI" id="CHEBI:29036"/>
    </cofactor>
</comment>
<dbReference type="OrthoDB" id="9813152at2"/>
<evidence type="ECO:0000256" key="1">
    <source>
        <dbReference type="ARBA" id="ARBA00001973"/>
    </source>
</evidence>
<sequence length="132" mass="14999">MTEHQKFFRCRRCGNLVGLIENAGVPLVCCGEPMKELEANTAEAAQEKHVPVVTRKEGQIRVSVGDIHHPMEEKHFIQWVYLQTKRGGQRKGLQPGQKPEAVFCVIDDEPMAVFAYCNQHGLWKTELSRQQA</sequence>
<dbReference type="PANTHER" id="PTHR36541">
    <property type="entry name" value="SUPEROXIDE REDUCTASE-RELATED"/>
    <property type="match status" value="1"/>
</dbReference>
<feature type="binding site" evidence="12">
    <location>
        <position position="120"/>
    </location>
    <ligand>
        <name>Fe cation</name>
        <dbReference type="ChEBI" id="CHEBI:24875"/>
        <label>1</label>
    </ligand>
</feature>
<feature type="binding site" evidence="12">
    <location>
        <position position="117"/>
    </location>
    <ligand>
        <name>Fe cation</name>
        <dbReference type="ChEBI" id="CHEBI:24875"/>
        <label>1</label>
    </ligand>
</feature>
<keyword evidence="18" id="KW-1185">Reference proteome</keyword>
<evidence type="ECO:0000259" key="13">
    <source>
        <dbReference type="Pfam" id="PF01880"/>
    </source>
</evidence>
<dbReference type="InterPro" id="IPR002742">
    <property type="entry name" value="Desulfoferrodoxin_Fe-bd_dom"/>
</dbReference>
<dbReference type="InterPro" id="IPR036073">
    <property type="entry name" value="Desulfoferrodoxin_Fe-bd_dom_sf"/>
</dbReference>
<dbReference type="AlphaFoldDB" id="A7VTX1"/>
<proteinExistence type="inferred from homology"/>
<comment type="caution">
    <text evidence="15">The sequence shown here is derived from an EMBL/GenBank/DDBJ whole genome shotgun (WGS) entry which is preliminary data.</text>
</comment>
<name>A7VTX1_9FIRM</name>
<evidence type="ECO:0000256" key="12">
    <source>
        <dbReference type="PIRSR" id="PIRSR604793-1"/>
    </source>
</evidence>
<evidence type="ECO:0000256" key="9">
    <source>
        <dbReference type="ARBA" id="ARBA00024690"/>
    </source>
</evidence>
<dbReference type="Gene3D" id="2.60.40.730">
    <property type="entry name" value="SOR catalytic domain"/>
    <property type="match status" value="1"/>
</dbReference>
<comment type="catalytic activity">
    <reaction evidence="11">
        <text>reduced [rubredoxin] + superoxide + 2 H(+) = oxidized [rubredoxin] + H2O2</text>
        <dbReference type="Rhea" id="RHEA:21324"/>
        <dbReference type="Rhea" id="RHEA-COMP:10302"/>
        <dbReference type="Rhea" id="RHEA-COMP:10303"/>
        <dbReference type="ChEBI" id="CHEBI:15378"/>
        <dbReference type="ChEBI" id="CHEBI:16240"/>
        <dbReference type="ChEBI" id="CHEBI:18421"/>
        <dbReference type="ChEBI" id="CHEBI:29033"/>
        <dbReference type="ChEBI" id="CHEBI:29034"/>
        <dbReference type="EC" id="1.15.1.2"/>
    </reaction>
</comment>
<dbReference type="Proteomes" id="UP000003490">
    <property type="component" value="Unassembled WGS sequence"/>
</dbReference>
<evidence type="ECO:0000256" key="11">
    <source>
        <dbReference type="ARBA" id="ARBA00047448"/>
    </source>
</evidence>
<dbReference type="Pfam" id="PF06397">
    <property type="entry name" value="Desulfoferrod_N"/>
    <property type="match status" value="1"/>
</dbReference>
<evidence type="ECO:0000256" key="10">
    <source>
        <dbReference type="ARBA" id="ARBA00031398"/>
    </source>
</evidence>
<dbReference type="InterPro" id="IPR051233">
    <property type="entry name" value="Desulfoferrodoxin_SOR"/>
</dbReference>
<protein>
    <recommendedName>
        <fullName evidence="4">Desulfoferrodoxin</fullName>
        <ecNumber evidence="3">1.15.1.2</ecNumber>
    </recommendedName>
    <alternativeName>
        <fullName evidence="10">Superoxide reductase</fullName>
    </alternativeName>
</protein>
<dbReference type="GO" id="GO:0005506">
    <property type="term" value="F:iron ion binding"/>
    <property type="evidence" value="ECO:0007669"/>
    <property type="project" value="InterPro"/>
</dbReference>
<feature type="binding site" evidence="12">
    <location>
        <position position="75"/>
    </location>
    <ligand>
        <name>Fe cation</name>
        <dbReference type="ChEBI" id="CHEBI:24875"/>
        <label>2</label>
        <note>catalytic</note>
    </ligand>
</feature>
<dbReference type="EMBL" id="NOXF01000001">
    <property type="protein sequence ID" value="PEQ25545.1"/>
    <property type="molecule type" value="Genomic_DNA"/>
</dbReference>
<dbReference type="GO" id="GO:0019430">
    <property type="term" value="P:removal of superoxide radicals"/>
    <property type="evidence" value="ECO:0007669"/>
    <property type="project" value="InterPro"/>
</dbReference>
<keyword evidence="7" id="KW-0249">Electron transport</keyword>
<feature type="binding site" evidence="12">
    <location>
        <position position="10"/>
    </location>
    <ligand>
        <name>Fe cation</name>
        <dbReference type="ChEBI" id="CHEBI:24875"/>
        <label>1</label>
    </ligand>
</feature>
<comment type="function">
    <text evidence="9">Catalyzes the one-electron reduction of superoxide anion radical to hydrogen peroxide at a nonheme ferrous iron center. Plays a fundamental role in case of oxidative stress via its superoxide detoxification activity.</text>
</comment>
<dbReference type="GO" id="GO:0050605">
    <property type="term" value="F:superoxide reductase activity"/>
    <property type="evidence" value="ECO:0007669"/>
    <property type="project" value="UniProtKB-EC"/>
</dbReference>
<comment type="cofactor">
    <cofactor evidence="12">
        <name>Fe(2+)</name>
        <dbReference type="ChEBI" id="CHEBI:29033"/>
    </cofactor>
    <text evidence="12">Binds 1 Fe(2+) ion per subunit. The iron ion 2 is coordinated via four histidines and one cysteine residue.</text>
</comment>
<evidence type="ECO:0000256" key="8">
    <source>
        <dbReference type="ARBA" id="ARBA00023004"/>
    </source>
</evidence>
<reference evidence="16 18" key="3">
    <citation type="submission" date="2017-07" db="EMBL/GenBank/DDBJ databases">
        <title>Prevalence of linear plasmids in Cutibacterium (Propionibacterium) acnes isolates obtained from prostatic tissue.</title>
        <authorList>
            <person name="Davidsson S."/>
            <person name="Carlsson J."/>
            <person name="Molling P."/>
            <person name="Andren O."/>
            <person name="Andersson S.-O."/>
            <person name="Brzuszkiewicz E."/>
            <person name="Poehlein A."/>
            <person name="Al-Zeer M."/>
            <person name="Brinkmann V."/>
            <person name="Scavenius C."/>
            <person name="Nazipi S."/>
            <person name="Soderquist B."/>
            <person name="Bruggemann H."/>
        </authorList>
    </citation>
    <scope>NUCLEOTIDE SEQUENCE [LARGE SCALE GENOMIC DNA]</scope>
    <source>
        <strain evidence="16 18">DSM 753</strain>
    </source>
</reference>
<keyword evidence="5" id="KW-0813">Transport</keyword>
<dbReference type="InterPro" id="IPR004462">
    <property type="entry name" value="Desulfoferrodoxin_N"/>
</dbReference>
<dbReference type="InterPro" id="IPR004793">
    <property type="entry name" value="Desulfoferrodoxin_rbo"/>
</dbReference>
<dbReference type="Proteomes" id="UP000220611">
    <property type="component" value="Unassembled WGS sequence"/>
</dbReference>
<evidence type="ECO:0000256" key="3">
    <source>
        <dbReference type="ARBA" id="ARBA00012679"/>
    </source>
</evidence>
<dbReference type="EMBL" id="ABCB02000018">
    <property type="protein sequence ID" value="EDO61617.1"/>
    <property type="molecule type" value="Genomic_DNA"/>
</dbReference>
<feature type="binding site" evidence="12">
    <location>
        <position position="49"/>
    </location>
    <ligand>
        <name>Fe cation</name>
        <dbReference type="ChEBI" id="CHEBI:24875"/>
        <label>2</label>
        <note>catalytic</note>
    </ligand>
</feature>
<evidence type="ECO:0000259" key="14">
    <source>
        <dbReference type="Pfam" id="PF06397"/>
    </source>
</evidence>
<feature type="binding site" evidence="12">
    <location>
        <position position="69"/>
    </location>
    <ligand>
        <name>Fe cation</name>
        <dbReference type="ChEBI" id="CHEBI:24875"/>
        <label>2</label>
        <note>catalytic</note>
    </ligand>
</feature>
<organism evidence="15 17">
    <name type="scientific">[Clostridium] leptum DSM 753</name>
    <dbReference type="NCBI Taxonomy" id="428125"/>
    <lineage>
        <taxon>Bacteria</taxon>
        <taxon>Bacillati</taxon>
        <taxon>Bacillota</taxon>
        <taxon>Clostridia</taxon>
        <taxon>Eubacteriales</taxon>
        <taxon>Oscillospiraceae</taxon>
        <taxon>Oscillospiraceae incertae sedis</taxon>
    </lineage>
</organism>
<dbReference type="SUPFAM" id="SSF57802">
    <property type="entry name" value="Rubredoxin-like"/>
    <property type="match status" value="1"/>
</dbReference>
<dbReference type="PANTHER" id="PTHR36541:SF1">
    <property type="entry name" value="SUPEROXIDE REDUCTASE-RELATED"/>
    <property type="match status" value="1"/>
</dbReference>
<keyword evidence="8 12" id="KW-0408">Iron</keyword>
<dbReference type="SUPFAM" id="SSF49367">
    <property type="entry name" value="Superoxide reductase-like"/>
    <property type="match status" value="1"/>
</dbReference>
<evidence type="ECO:0000313" key="17">
    <source>
        <dbReference type="Proteomes" id="UP000003490"/>
    </source>
</evidence>
<evidence type="ECO:0000313" key="16">
    <source>
        <dbReference type="EMBL" id="PEQ25545.1"/>
    </source>
</evidence>
<dbReference type="Pfam" id="PF01880">
    <property type="entry name" value="Desulfoferrodox"/>
    <property type="match status" value="1"/>
</dbReference>
<comment type="cofactor">
    <cofactor evidence="12">
        <name>Fe(3+)</name>
        <dbReference type="ChEBI" id="CHEBI:29034"/>
    </cofactor>
    <text evidence="12">Binds 1 Fe(3+) ion per subunit. The iron ion 1 is coordinated via 4 cysteine residues.</text>
</comment>
<evidence type="ECO:0000256" key="2">
    <source>
        <dbReference type="ARBA" id="ARBA00005941"/>
    </source>
</evidence>
<reference evidence="15 17" key="2">
    <citation type="submission" date="2007-08" db="EMBL/GenBank/DDBJ databases">
        <authorList>
            <person name="Fulton L."/>
            <person name="Clifton S."/>
            <person name="Fulton B."/>
            <person name="Xu J."/>
            <person name="Minx P."/>
            <person name="Pepin K.H."/>
            <person name="Johnson M."/>
            <person name="Thiruvilangam P."/>
            <person name="Bhonagiri V."/>
            <person name="Nash W.E."/>
            <person name="Wang C."/>
            <person name="Mardis E.R."/>
            <person name="Wilson R.K."/>
        </authorList>
    </citation>
    <scope>NUCLEOTIDE SEQUENCE [LARGE SCALE GENOMIC DNA]</scope>
    <source>
        <strain evidence="15 17">DSM 753</strain>
    </source>
</reference>
<dbReference type="InterPro" id="IPR038094">
    <property type="entry name" value="Desulfoferrodoxin_N_sf"/>
</dbReference>
<evidence type="ECO:0000256" key="5">
    <source>
        <dbReference type="ARBA" id="ARBA00022448"/>
    </source>
</evidence>
<dbReference type="NCBIfam" id="TIGR00332">
    <property type="entry name" value="neela_ferrous"/>
    <property type="match status" value="1"/>
</dbReference>
<dbReference type="HOGENOM" id="CLU_118960_1_0_9"/>
<gene>
    <name evidence="16" type="ORF">CH238_00680</name>
    <name evidence="15" type="ORF">CLOLEP_02015</name>
</gene>
<dbReference type="NCBIfam" id="TIGR00320">
    <property type="entry name" value="dfx_rbo"/>
    <property type="match status" value="1"/>
</dbReference>